<proteinExistence type="predicted"/>
<evidence type="ECO:0000313" key="1">
    <source>
        <dbReference type="EMBL" id="EYD74999.1"/>
    </source>
</evidence>
<protein>
    <recommendedName>
        <fullName evidence="3">Helix-turn-helix domain-containing protein</fullName>
    </recommendedName>
</protein>
<reference evidence="1 2" key="1">
    <citation type="submission" date="2013-02" db="EMBL/GenBank/DDBJ databases">
        <authorList>
            <person name="Fiebig A."/>
            <person name="Goeker M."/>
            <person name="Klenk H.-P.P."/>
        </authorList>
    </citation>
    <scope>NUCLEOTIDE SEQUENCE [LARGE SCALE GENOMIC DNA]</scope>
    <source>
        <strain evidence="1 2">DSM 19309</strain>
    </source>
</reference>
<evidence type="ECO:0008006" key="3">
    <source>
        <dbReference type="Google" id="ProtNLM"/>
    </source>
</evidence>
<organism evidence="1 2">
    <name type="scientific">Rubellimicrobium mesophilum DSM 19309</name>
    <dbReference type="NCBI Taxonomy" id="442562"/>
    <lineage>
        <taxon>Bacteria</taxon>
        <taxon>Pseudomonadati</taxon>
        <taxon>Pseudomonadota</taxon>
        <taxon>Alphaproteobacteria</taxon>
        <taxon>Rhodobacterales</taxon>
        <taxon>Roseobacteraceae</taxon>
        <taxon>Rubellimicrobium</taxon>
    </lineage>
</organism>
<dbReference type="RefSeq" id="WP_037282591.1">
    <property type="nucleotide sequence ID" value="NZ_KK088606.1"/>
</dbReference>
<dbReference type="Proteomes" id="UP000019666">
    <property type="component" value="Unassembled WGS sequence"/>
</dbReference>
<comment type="caution">
    <text evidence="1">The sequence shown here is derived from an EMBL/GenBank/DDBJ whole genome shotgun (WGS) entry which is preliminary data.</text>
</comment>
<gene>
    <name evidence="1" type="ORF">Rumeso_03423</name>
</gene>
<keyword evidence="2" id="KW-1185">Reference proteome</keyword>
<dbReference type="EMBL" id="AOSK01000095">
    <property type="protein sequence ID" value="EYD74999.1"/>
    <property type="molecule type" value="Genomic_DNA"/>
</dbReference>
<sequence length="63" mass="6973">MPTDESQTIKEVAAILGVPVAPLRHAAERHGFLIMFGRHARLKHEDLDALVQAQLLPPQKGPR</sequence>
<dbReference type="HOGENOM" id="CLU_2883167_0_0_5"/>
<name>A0A017HMJ9_9RHOB</name>
<dbReference type="OrthoDB" id="5459819at2"/>
<dbReference type="AlphaFoldDB" id="A0A017HMJ9"/>
<evidence type="ECO:0000313" key="2">
    <source>
        <dbReference type="Proteomes" id="UP000019666"/>
    </source>
</evidence>
<accession>A0A017HMJ9</accession>